<evidence type="ECO:0000259" key="2">
    <source>
        <dbReference type="Pfam" id="PF10536"/>
    </source>
</evidence>
<dbReference type="PANTHER" id="PTHR46033:SF8">
    <property type="entry name" value="PROTEIN MAINTENANCE OF MERISTEMS-LIKE"/>
    <property type="match status" value="1"/>
</dbReference>
<dbReference type="InterPro" id="IPR044824">
    <property type="entry name" value="MAIN-like"/>
</dbReference>
<feature type="compositionally biased region" description="Low complexity" evidence="1">
    <location>
        <begin position="153"/>
        <end position="163"/>
    </location>
</feature>
<evidence type="ECO:0000313" key="4">
    <source>
        <dbReference type="Proteomes" id="UP000593568"/>
    </source>
</evidence>
<sequence>VSCDKCTITLKNLHLQLGLPVDGSVVTSHVGLPTELKDIQLLLDQQSEADFEWIPYEDPTIQVVIPDEFFVIPNAWQVKVPMVVYVTVEMHKADKVLWQFKFRQSISVAPQELNDLHREEARCRCPHTSRPRQAPLNPKSGDEGPSSASTQEPNPTSSAPSPSPHSVQLNYWLSILNVVHVWAISFPDDGDA</sequence>
<dbReference type="Pfam" id="PF10536">
    <property type="entry name" value="PMD"/>
    <property type="match status" value="1"/>
</dbReference>
<dbReference type="PANTHER" id="PTHR46033">
    <property type="entry name" value="PROTEIN MAIN-LIKE 2"/>
    <property type="match status" value="1"/>
</dbReference>
<feature type="region of interest" description="Disordered" evidence="1">
    <location>
        <begin position="124"/>
        <end position="163"/>
    </location>
</feature>
<evidence type="ECO:0000313" key="3">
    <source>
        <dbReference type="EMBL" id="MBA0788899.1"/>
    </source>
</evidence>
<feature type="non-terminal residue" evidence="3">
    <location>
        <position position="192"/>
    </location>
</feature>
<dbReference type="AlphaFoldDB" id="A0A7J9FUB0"/>
<feature type="domain" description="Aminotransferase-like plant mobile" evidence="2">
    <location>
        <begin position="35"/>
        <end position="109"/>
    </location>
</feature>
<dbReference type="InterPro" id="IPR019557">
    <property type="entry name" value="AminoTfrase-like_pln_mobile"/>
</dbReference>
<name>A0A7J9FUB0_9ROSI</name>
<protein>
    <recommendedName>
        <fullName evidence="2">Aminotransferase-like plant mobile domain-containing protein</fullName>
    </recommendedName>
</protein>
<accession>A0A7J9FUB0</accession>
<gene>
    <name evidence="3" type="ORF">Gotri_027017</name>
</gene>
<dbReference type="EMBL" id="JABEZW010228669">
    <property type="protein sequence ID" value="MBA0788899.1"/>
    <property type="molecule type" value="Genomic_DNA"/>
</dbReference>
<organism evidence="3 4">
    <name type="scientific">Gossypium trilobum</name>
    <dbReference type="NCBI Taxonomy" id="34281"/>
    <lineage>
        <taxon>Eukaryota</taxon>
        <taxon>Viridiplantae</taxon>
        <taxon>Streptophyta</taxon>
        <taxon>Embryophyta</taxon>
        <taxon>Tracheophyta</taxon>
        <taxon>Spermatophyta</taxon>
        <taxon>Magnoliopsida</taxon>
        <taxon>eudicotyledons</taxon>
        <taxon>Gunneridae</taxon>
        <taxon>Pentapetalae</taxon>
        <taxon>rosids</taxon>
        <taxon>malvids</taxon>
        <taxon>Malvales</taxon>
        <taxon>Malvaceae</taxon>
        <taxon>Malvoideae</taxon>
        <taxon>Gossypium</taxon>
    </lineage>
</organism>
<dbReference type="GO" id="GO:0010073">
    <property type="term" value="P:meristem maintenance"/>
    <property type="evidence" value="ECO:0007669"/>
    <property type="project" value="InterPro"/>
</dbReference>
<proteinExistence type="predicted"/>
<keyword evidence="4" id="KW-1185">Reference proteome</keyword>
<reference evidence="3 4" key="1">
    <citation type="journal article" date="2019" name="Genome Biol. Evol.">
        <title>Insights into the evolution of the New World diploid cottons (Gossypium, subgenus Houzingenia) based on genome sequencing.</title>
        <authorList>
            <person name="Grover C.E."/>
            <person name="Arick M.A. 2nd"/>
            <person name="Thrash A."/>
            <person name="Conover J.L."/>
            <person name="Sanders W.S."/>
            <person name="Peterson D.G."/>
            <person name="Frelichowski J.E."/>
            <person name="Scheffler J.A."/>
            <person name="Scheffler B.E."/>
            <person name="Wendel J.F."/>
        </authorList>
    </citation>
    <scope>NUCLEOTIDE SEQUENCE [LARGE SCALE GENOMIC DNA]</scope>
    <source>
        <strain evidence="3">8</strain>
        <tissue evidence="3">Leaf</tissue>
    </source>
</reference>
<evidence type="ECO:0000256" key="1">
    <source>
        <dbReference type="SAM" id="MobiDB-lite"/>
    </source>
</evidence>
<dbReference type="Proteomes" id="UP000593568">
    <property type="component" value="Unassembled WGS sequence"/>
</dbReference>
<comment type="caution">
    <text evidence="3">The sequence shown here is derived from an EMBL/GenBank/DDBJ whole genome shotgun (WGS) entry which is preliminary data.</text>
</comment>